<proteinExistence type="predicted"/>
<gene>
    <name evidence="4" type="ORF">ATK74_0977</name>
</gene>
<sequence length="163" mass="18319">MSVIREATTADLEAIRAIYNQAVRETTSTWDHQERSAADHQHWYDVKHDSSFPLLVAEDAGEVIGYASYGLFRPHSGYAYTMEHSVYVRPDHHRAGLGRALLEQLIELARERGVHALIGGLSADNVASLALHTRLGFAEVARMPEVGRKFDRWLDLVLVELVL</sequence>
<dbReference type="PANTHER" id="PTHR43072">
    <property type="entry name" value="N-ACETYLTRANSFERASE"/>
    <property type="match status" value="1"/>
</dbReference>
<evidence type="ECO:0000313" key="5">
    <source>
        <dbReference type="Proteomes" id="UP000226079"/>
    </source>
</evidence>
<evidence type="ECO:0000256" key="2">
    <source>
        <dbReference type="ARBA" id="ARBA00023315"/>
    </source>
</evidence>
<evidence type="ECO:0000313" key="4">
    <source>
        <dbReference type="EMBL" id="PFG16439.1"/>
    </source>
</evidence>
<reference evidence="4 5" key="1">
    <citation type="submission" date="2017-10" db="EMBL/GenBank/DDBJ databases">
        <title>Sequencing the genomes of 1000 actinobacteria strains.</title>
        <authorList>
            <person name="Klenk H.-P."/>
        </authorList>
    </citation>
    <scope>NUCLEOTIDE SEQUENCE [LARGE SCALE GENOMIC DNA]</scope>
    <source>
        <strain evidence="4 5">DSM 15597</strain>
    </source>
</reference>
<dbReference type="GO" id="GO:0016747">
    <property type="term" value="F:acyltransferase activity, transferring groups other than amino-acyl groups"/>
    <property type="evidence" value="ECO:0007669"/>
    <property type="project" value="InterPro"/>
</dbReference>
<dbReference type="InterPro" id="IPR017255">
    <property type="entry name" value="AcTrfase_GNAT_prd"/>
</dbReference>
<dbReference type="AlphaFoldDB" id="A0A2A9CSB8"/>
<comment type="caution">
    <text evidence="4">The sequence shown here is derived from an EMBL/GenBank/DDBJ whole genome shotgun (WGS) entry which is preliminary data.</text>
</comment>
<dbReference type="OrthoDB" id="3173333at2"/>
<evidence type="ECO:0000259" key="3">
    <source>
        <dbReference type="PROSITE" id="PS51186"/>
    </source>
</evidence>
<organism evidence="4 5">
    <name type="scientific">Propionicimonas paludicola</name>
    <dbReference type="NCBI Taxonomy" id="185243"/>
    <lineage>
        <taxon>Bacteria</taxon>
        <taxon>Bacillati</taxon>
        <taxon>Actinomycetota</taxon>
        <taxon>Actinomycetes</taxon>
        <taxon>Propionibacteriales</taxon>
        <taxon>Nocardioidaceae</taxon>
        <taxon>Propionicimonas</taxon>
    </lineage>
</organism>
<keyword evidence="1 4" id="KW-0808">Transferase</keyword>
<keyword evidence="5" id="KW-1185">Reference proteome</keyword>
<dbReference type="PROSITE" id="PS51186">
    <property type="entry name" value="GNAT"/>
    <property type="match status" value="1"/>
</dbReference>
<dbReference type="Proteomes" id="UP000226079">
    <property type="component" value="Unassembled WGS sequence"/>
</dbReference>
<keyword evidence="2" id="KW-0012">Acyltransferase</keyword>
<dbReference type="Pfam" id="PF00583">
    <property type="entry name" value="Acetyltransf_1"/>
    <property type="match status" value="1"/>
</dbReference>
<protein>
    <submittedName>
        <fullName evidence="4">Phosphinothricin acetyltransferase</fullName>
    </submittedName>
</protein>
<name>A0A2A9CSB8_9ACTN</name>
<dbReference type="CDD" id="cd04301">
    <property type="entry name" value="NAT_SF"/>
    <property type="match status" value="1"/>
</dbReference>
<dbReference type="SUPFAM" id="SSF55729">
    <property type="entry name" value="Acyl-CoA N-acyltransferases (Nat)"/>
    <property type="match status" value="1"/>
</dbReference>
<dbReference type="EMBL" id="PDJC01000001">
    <property type="protein sequence ID" value="PFG16439.1"/>
    <property type="molecule type" value="Genomic_DNA"/>
</dbReference>
<dbReference type="RefSeq" id="WP_098459977.1">
    <property type="nucleotide sequence ID" value="NZ_PDJC01000001.1"/>
</dbReference>
<dbReference type="PANTHER" id="PTHR43072:SF23">
    <property type="entry name" value="UPF0039 PROTEIN C11D3.02C"/>
    <property type="match status" value="1"/>
</dbReference>
<accession>A0A2A9CSB8</accession>
<dbReference type="InterPro" id="IPR016181">
    <property type="entry name" value="Acyl_CoA_acyltransferase"/>
</dbReference>
<evidence type="ECO:0000256" key="1">
    <source>
        <dbReference type="ARBA" id="ARBA00022679"/>
    </source>
</evidence>
<dbReference type="InterPro" id="IPR000182">
    <property type="entry name" value="GNAT_dom"/>
</dbReference>
<dbReference type="Gene3D" id="3.40.630.30">
    <property type="match status" value="1"/>
</dbReference>
<feature type="domain" description="N-acetyltransferase" evidence="3">
    <location>
        <begin position="2"/>
        <end position="159"/>
    </location>
</feature>
<dbReference type="PIRSF" id="PIRSF037663">
    <property type="entry name" value="Acetyltransf_GNAT_prd"/>
    <property type="match status" value="1"/>
</dbReference>